<dbReference type="InterPro" id="IPR045585">
    <property type="entry name" value="CdaA_N"/>
</dbReference>
<name>A0A1M5XN39_9BACT</name>
<dbReference type="RefSeq" id="WP_073377596.1">
    <property type="nucleotide sequence ID" value="NZ_FQXS01000021.1"/>
</dbReference>
<comment type="subunit">
    <text evidence="10">Probably a homodimer.</text>
</comment>
<feature type="transmembrane region" description="Helical" evidence="10">
    <location>
        <begin position="12"/>
        <end position="30"/>
    </location>
</feature>
<evidence type="ECO:0000256" key="2">
    <source>
        <dbReference type="ARBA" id="ARBA00022475"/>
    </source>
</evidence>
<gene>
    <name evidence="10" type="primary">dacA</name>
    <name evidence="12" type="ORF">SAMN02745124_03218</name>
</gene>
<dbReference type="InterPro" id="IPR003390">
    <property type="entry name" value="DNA_integrity_scan_DisA_N"/>
</dbReference>
<evidence type="ECO:0000256" key="10">
    <source>
        <dbReference type="HAMAP-Rule" id="MF_01499"/>
    </source>
</evidence>
<keyword evidence="2 10" id="KW-1003">Cell membrane</keyword>
<evidence type="ECO:0000313" key="12">
    <source>
        <dbReference type="EMBL" id="SHI01211.1"/>
    </source>
</evidence>
<evidence type="ECO:0000256" key="5">
    <source>
        <dbReference type="ARBA" id="ARBA00022695"/>
    </source>
</evidence>
<dbReference type="InterPro" id="IPR036888">
    <property type="entry name" value="DNA_integrity_DisA_N_sf"/>
</dbReference>
<protein>
    <recommendedName>
        <fullName evidence="10">Diadenylate cyclase</fullName>
        <shortName evidence="10">DAC</shortName>
        <ecNumber evidence="10">2.7.7.85</ecNumber>
    </recommendedName>
    <alternativeName>
        <fullName evidence="10">Cyclic-di-AMP synthase</fullName>
        <shortName evidence="10">c-di-AMP synthase</shortName>
    </alternativeName>
</protein>
<dbReference type="PANTHER" id="PTHR34185:SF1">
    <property type="entry name" value="DIADENYLATE CYCLASE"/>
    <property type="match status" value="1"/>
</dbReference>
<proteinExistence type="inferred from homology"/>
<dbReference type="PROSITE" id="PS51794">
    <property type="entry name" value="DAC"/>
    <property type="match status" value="1"/>
</dbReference>
<dbReference type="EC" id="2.7.7.85" evidence="10"/>
<reference evidence="12 13" key="1">
    <citation type="submission" date="2016-11" db="EMBL/GenBank/DDBJ databases">
        <authorList>
            <person name="Jaros S."/>
            <person name="Januszkiewicz K."/>
            <person name="Wedrychowicz H."/>
        </authorList>
    </citation>
    <scope>NUCLEOTIDE SEQUENCE [LARGE SCALE GENOMIC DNA]</scope>
    <source>
        <strain evidence="12 13">DSM 9705</strain>
    </source>
</reference>
<dbReference type="PANTHER" id="PTHR34185">
    <property type="entry name" value="DIADENYLATE CYCLASE"/>
    <property type="match status" value="1"/>
</dbReference>
<evidence type="ECO:0000259" key="11">
    <source>
        <dbReference type="PROSITE" id="PS51794"/>
    </source>
</evidence>
<dbReference type="EMBL" id="FQXS01000021">
    <property type="protein sequence ID" value="SHI01211.1"/>
    <property type="molecule type" value="Genomic_DNA"/>
</dbReference>
<feature type="domain" description="DAC" evidence="11">
    <location>
        <begin position="80"/>
        <end position="235"/>
    </location>
</feature>
<dbReference type="OrthoDB" id="9807385at2"/>
<evidence type="ECO:0000256" key="7">
    <source>
        <dbReference type="ARBA" id="ARBA00022840"/>
    </source>
</evidence>
<comment type="function">
    <text evidence="10">Catalyzes the condensation of 2 ATP molecules into cyclic di-AMP (c-di-AMP), a second messenger used to regulate differing processes in different bacteria.</text>
</comment>
<comment type="catalytic activity">
    <reaction evidence="1 10">
        <text>2 ATP = 3',3'-c-di-AMP + 2 diphosphate</text>
        <dbReference type="Rhea" id="RHEA:35655"/>
        <dbReference type="ChEBI" id="CHEBI:30616"/>
        <dbReference type="ChEBI" id="CHEBI:33019"/>
        <dbReference type="ChEBI" id="CHEBI:71500"/>
        <dbReference type="EC" id="2.7.7.85"/>
    </reaction>
</comment>
<dbReference type="NCBIfam" id="TIGR00159">
    <property type="entry name" value="diadenylate cyclase CdaA"/>
    <property type="match status" value="1"/>
</dbReference>
<keyword evidence="8 10" id="KW-1133">Transmembrane helix</keyword>
<keyword evidence="5 10" id="KW-0548">Nucleotidyltransferase</keyword>
<evidence type="ECO:0000256" key="6">
    <source>
        <dbReference type="ARBA" id="ARBA00022741"/>
    </source>
</evidence>
<sequence>MFDFVQLFRWQDGLDILVVAFVFYQLISIIRGTRSVQMVIGLGVLVAGYFLARVLELATLLWLLQTFLSSLFLIVIIVFQDDIRRALTQVGQSPFQKSTGMMEKELEEIIRTVFYLSKRRIGALIVIEREMGLRDYVESGFLIDARLTKELLISIFMPVSPLHDGGVIISKGRIHTAGSILPLTQNPYIDKRYGTRHRAAIGLSEETDAVILVVSEETQNISLVQHGAMTAVNDEISLTNSLRAIFIGSKEVQKSSWKNWFVRS</sequence>
<dbReference type="GO" id="GO:0005524">
    <property type="term" value="F:ATP binding"/>
    <property type="evidence" value="ECO:0007669"/>
    <property type="project" value="UniProtKB-UniRule"/>
</dbReference>
<comment type="similarity">
    <text evidence="10">Belongs to the adenylate cyclase family. DacA/CdaA subfamily.</text>
</comment>
<comment type="caution">
    <text evidence="10">Lacks conserved residue(s) required for the propagation of feature annotation.</text>
</comment>
<dbReference type="HAMAP" id="MF_01499">
    <property type="entry name" value="DacA"/>
    <property type="match status" value="1"/>
</dbReference>
<evidence type="ECO:0000313" key="13">
    <source>
        <dbReference type="Proteomes" id="UP000184139"/>
    </source>
</evidence>
<dbReference type="FunFam" id="3.40.1700.10:FF:000002">
    <property type="entry name" value="Diadenylate cyclase"/>
    <property type="match status" value="1"/>
</dbReference>
<dbReference type="InterPro" id="IPR014046">
    <property type="entry name" value="C-di-AMP_synthase"/>
</dbReference>
<keyword evidence="4 10" id="KW-0812">Transmembrane</keyword>
<dbReference type="Pfam" id="PF19293">
    <property type="entry name" value="CdaA_N"/>
    <property type="match status" value="1"/>
</dbReference>
<keyword evidence="3 10" id="KW-0808">Transferase</keyword>
<accession>A0A1M5XN39</accession>
<dbReference type="GO" id="GO:0106408">
    <property type="term" value="F:diadenylate cyclase activity"/>
    <property type="evidence" value="ECO:0007669"/>
    <property type="project" value="UniProtKB-EC"/>
</dbReference>
<dbReference type="GO" id="GO:0004016">
    <property type="term" value="F:adenylate cyclase activity"/>
    <property type="evidence" value="ECO:0007669"/>
    <property type="project" value="UniProtKB-UniRule"/>
</dbReference>
<dbReference type="Pfam" id="PF02457">
    <property type="entry name" value="DAC"/>
    <property type="match status" value="1"/>
</dbReference>
<keyword evidence="9 10" id="KW-0472">Membrane</keyword>
<evidence type="ECO:0000256" key="4">
    <source>
        <dbReference type="ARBA" id="ARBA00022692"/>
    </source>
</evidence>
<dbReference type="STRING" id="1121409.SAMN02745124_03218"/>
<evidence type="ECO:0000256" key="9">
    <source>
        <dbReference type="ARBA" id="ARBA00023136"/>
    </source>
</evidence>
<dbReference type="Gene3D" id="3.40.1700.10">
    <property type="entry name" value="DNA integrity scanning protein, DisA, N-terminal domain"/>
    <property type="match status" value="1"/>
</dbReference>
<keyword evidence="7 10" id="KW-0067">ATP-binding</keyword>
<organism evidence="12 13">
    <name type="scientific">Desulfofustis glycolicus DSM 9705</name>
    <dbReference type="NCBI Taxonomy" id="1121409"/>
    <lineage>
        <taxon>Bacteria</taxon>
        <taxon>Pseudomonadati</taxon>
        <taxon>Thermodesulfobacteriota</taxon>
        <taxon>Desulfobulbia</taxon>
        <taxon>Desulfobulbales</taxon>
        <taxon>Desulfocapsaceae</taxon>
        <taxon>Desulfofustis</taxon>
    </lineage>
</organism>
<dbReference type="InterPro" id="IPR050338">
    <property type="entry name" value="DisA"/>
</dbReference>
<evidence type="ECO:0000256" key="8">
    <source>
        <dbReference type="ARBA" id="ARBA00022989"/>
    </source>
</evidence>
<dbReference type="InterPro" id="IPR034701">
    <property type="entry name" value="CdaA"/>
</dbReference>
<dbReference type="Proteomes" id="UP000184139">
    <property type="component" value="Unassembled WGS sequence"/>
</dbReference>
<keyword evidence="13" id="KW-1185">Reference proteome</keyword>
<dbReference type="PIRSF" id="PIRSF004793">
    <property type="entry name" value="UCP004793"/>
    <property type="match status" value="1"/>
</dbReference>
<feature type="transmembrane region" description="Helical" evidence="10">
    <location>
        <begin position="36"/>
        <end position="52"/>
    </location>
</feature>
<evidence type="ECO:0000256" key="1">
    <source>
        <dbReference type="ARBA" id="ARBA00000877"/>
    </source>
</evidence>
<dbReference type="AlphaFoldDB" id="A0A1M5XN39"/>
<dbReference type="SUPFAM" id="SSF143597">
    <property type="entry name" value="YojJ-like"/>
    <property type="match status" value="1"/>
</dbReference>
<dbReference type="GO" id="GO:0006171">
    <property type="term" value="P:cAMP biosynthetic process"/>
    <property type="evidence" value="ECO:0007669"/>
    <property type="project" value="InterPro"/>
</dbReference>
<feature type="transmembrane region" description="Helical" evidence="10">
    <location>
        <begin position="59"/>
        <end position="79"/>
    </location>
</feature>
<evidence type="ECO:0000256" key="3">
    <source>
        <dbReference type="ARBA" id="ARBA00022679"/>
    </source>
</evidence>
<keyword evidence="6 10" id="KW-0547">Nucleotide-binding</keyword>